<dbReference type="PANTHER" id="PTHR11709:SF218">
    <property type="entry name" value="L-ASCORBATE OXIDASE"/>
    <property type="match status" value="1"/>
</dbReference>
<evidence type="ECO:0000313" key="4">
    <source>
        <dbReference type="EMBL" id="MBA4631433.1"/>
    </source>
</evidence>
<name>A0A7C8Z1R3_OPUST</name>
<evidence type="ECO:0000256" key="2">
    <source>
        <dbReference type="SAM" id="SignalP"/>
    </source>
</evidence>
<dbReference type="EMBL" id="GISG01077763">
    <property type="protein sequence ID" value="MBA4631433.1"/>
    <property type="molecule type" value="Transcribed_RNA"/>
</dbReference>
<dbReference type="InterPro" id="IPR045087">
    <property type="entry name" value="Cu-oxidase_fam"/>
</dbReference>
<dbReference type="PANTHER" id="PTHR11709">
    <property type="entry name" value="MULTI-COPPER OXIDASE"/>
    <property type="match status" value="1"/>
</dbReference>
<dbReference type="SUPFAM" id="SSF49503">
    <property type="entry name" value="Cupredoxins"/>
    <property type="match status" value="1"/>
</dbReference>
<dbReference type="InterPro" id="IPR011707">
    <property type="entry name" value="Cu-oxidase-like_N"/>
</dbReference>
<evidence type="ECO:0000256" key="1">
    <source>
        <dbReference type="ARBA" id="ARBA00010609"/>
    </source>
</evidence>
<accession>A0A7C8Z1R3</accession>
<feature type="domain" description="Plastocyanin-like" evidence="3">
    <location>
        <begin position="42"/>
        <end position="98"/>
    </location>
</feature>
<comment type="similarity">
    <text evidence="1">Belongs to the multicopper oxidase family.</text>
</comment>
<keyword evidence="2" id="KW-0732">Signal</keyword>
<feature type="signal peptide" evidence="2">
    <location>
        <begin position="1"/>
        <end position="33"/>
    </location>
</feature>
<protein>
    <recommendedName>
        <fullName evidence="3">Plastocyanin-like domain-containing protein</fullName>
    </recommendedName>
</protein>
<organism evidence="4">
    <name type="scientific">Opuntia streptacantha</name>
    <name type="common">Prickly pear cactus</name>
    <name type="synonym">Opuntia cardona</name>
    <dbReference type="NCBI Taxonomy" id="393608"/>
    <lineage>
        <taxon>Eukaryota</taxon>
        <taxon>Viridiplantae</taxon>
        <taxon>Streptophyta</taxon>
        <taxon>Embryophyta</taxon>
        <taxon>Tracheophyta</taxon>
        <taxon>Spermatophyta</taxon>
        <taxon>Magnoliopsida</taxon>
        <taxon>eudicotyledons</taxon>
        <taxon>Gunneridae</taxon>
        <taxon>Pentapetalae</taxon>
        <taxon>Caryophyllales</taxon>
        <taxon>Cactineae</taxon>
        <taxon>Cactaceae</taxon>
        <taxon>Opuntioideae</taxon>
        <taxon>Opuntia</taxon>
    </lineage>
</organism>
<dbReference type="Gene3D" id="2.60.40.420">
    <property type="entry name" value="Cupredoxins - blue copper proteins"/>
    <property type="match status" value="1"/>
</dbReference>
<sequence>MARGGSLRPALVAMTSVYVLLLSILCLMSMAEAAIRHYKWDVKYEYKSPDCYKKLSITINGMAPGPTITAHEGDTVVVEVTNSLLTEGLTVHWHGIRQVCDYILCYQIFLSLCDLSFSWLLNKTLQFPSTFLYFEDGTLY</sequence>
<dbReference type="InterPro" id="IPR008972">
    <property type="entry name" value="Cupredoxin"/>
</dbReference>
<proteinExistence type="inferred from homology"/>
<evidence type="ECO:0000259" key="3">
    <source>
        <dbReference type="Pfam" id="PF07732"/>
    </source>
</evidence>
<reference evidence="4" key="1">
    <citation type="journal article" date="2013" name="J. Plant Res.">
        <title>Effect of fungi and light on seed germination of three Opuntia species from semiarid lands of central Mexico.</title>
        <authorList>
            <person name="Delgado-Sanchez P."/>
            <person name="Jimenez-Bremont J.F."/>
            <person name="Guerrero-Gonzalez Mde L."/>
            <person name="Flores J."/>
        </authorList>
    </citation>
    <scope>NUCLEOTIDE SEQUENCE</scope>
    <source>
        <tissue evidence="4">Cladode</tissue>
    </source>
</reference>
<dbReference type="GO" id="GO:0005507">
    <property type="term" value="F:copper ion binding"/>
    <property type="evidence" value="ECO:0007669"/>
    <property type="project" value="InterPro"/>
</dbReference>
<feature type="chain" id="PRO_5028317898" description="Plastocyanin-like domain-containing protein" evidence="2">
    <location>
        <begin position="34"/>
        <end position="140"/>
    </location>
</feature>
<dbReference type="AlphaFoldDB" id="A0A7C8Z1R3"/>
<dbReference type="Pfam" id="PF07732">
    <property type="entry name" value="Cu-oxidase_3"/>
    <property type="match status" value="1"/>
</dbReference>
<dbReference type="GO" id="GO:0016491">
    <property type="term" value="F:oxidoreductase activity"/>
    <property type="evidence" value="ECO:0007669"/>
    <property type="project" value="TreeGrafter"/>
</dbReference>
<reference evidence="4" key="2">
    <citation type="submission" date="2020-07" db="EMBL/GenBank/DDBJ databases">
        <authorList>
            <person name="Vera ALvarez R."/>
            <person name="Arias-Moreno D.M."/>
            <person name="Jimenez-Jacinto V."/>
            <person name="Jimenez-Bremont J.F."/>
            <person name="Swaminathan K."/>
            <person name="Moose S.P."/>
            <person name="Guerrero-Gonzalez M.L."/>
            <person name="Marino-Ramirez L."/>
            <person name="Landsman D."/>
            <person name="Rodriguez-Kessler M."/>
            <person name="Delgado-Sanchez P."/>
        </authorList>
    </citation>
    <scope>NUCLEOTIDE SEQUENCE</scope>
    <source>
        <tissue evidence="4">Cladode</tissue>
    </source>
</reference>